<gene>
    <name evidence="1" type="ORF">CROQUDRAFT_92931</name>
</gene>
<dbReference type="AlphaFoldDB" id="A0A9P6NHZ6"/>
<sequence>MNRFLTVVMKDDDETFSSFPNTIELIVATSKSLYINYFPIDESNLIAGHLAYQEADYVIHNAL</sequence>
<name>A0A9P6NHZ6_9BASI</name>
<organism evidence="1 2">
    <name type="scientific">Cronartium quercuum f. sp. fusiforme G11</name>
    <dbReference type="NCBI Taxonomy" id="708437"/>
    <lineage>
        <taxon>Eukaryota</taxon>
        <taxon>Fungi</taxon>
        <taxon>Dikarya</taxon>
        <taxon>Basidiomycota</taxon>
        <taxon>Pucciniomycotina</taxon>
        <taxon>Pucciniomycetes</taxon>
        <taxon>Pucciniales</taxon>
        <taxon>Coleosporiaceae</taxon>
        <taxon>Cronartium</taxon>
    </lineage>
</organism>
<protein>
    <submittedName>
        <fullName evidence="1">Uncharacterized protein</fullName>
    </submittedName>
</protein>
<comment type="caution">
    <text evidence="1">The sequence shown here is derived from an EMBL/GenBank/DDBJ whole genome shotgun (WGS) entry which is preliminary data.</text>
</comment>
<dbReference type="EMBL" id="MU167263">
    <property type="protein sequence ID" value="KAG0146308.1"/>
    <property type="molecule type" value="Genomic_DNA"/>
</dbReference>
<accession>A0A9P6NHZ6</accession>
<evidence type="ECO:0000313" key="1">
    <source>
        <dbReference type="EMBL" id="KAG0146308.1"/>
    </source>
</evidence>
<keyword evidence="2" id="KW-1185">Reference proteome</keyword>
<evidence type="ECO:0000313" key="2">
    <source>
        <dbReference type="Proteomes" id="UP000886653"/>
    </source>
</evidence>
<dbReference type="Proteomes" id="UP000886653">
    <property type="component" value="Unassembled WGS sequence"/>
</dbReference>
<reference evidence="1" key="1">
    <citation type="submission" date="2013-11" db="EMBL/GenBank/DDBJ databases">
        <title>Genome sequence of the fusiform rust pathogen reveals effectors for host alternation and coevolution with pine.</title>
        <authorList>
            <consortium name="DOE Joint Genome Institute"/>
            <person name="Smith K."/>
            <person name="Pendleton A."/>
            <person name="Kubisiak T."/>
            <person name="Anderson C."/>
            <person name="Salamov A."/>
            <person name="Aerts A."/>
            <person name="Riley R."/>
            <person name="Clum A."/>
            <person name="Lindquist E."/>
            <person name="Ence D."/>
            <person name="Campbell M."/>
            <person name="Kronenberg Z."/>
            <person name="Feau N."/>
            <person name="Dhillon B."/>
            <person name="Hamelin R."/>
            <person name="Burleigh J."/>
            <person name="Smith J."/>
            <person name="Yandell M."/>
            <person name="Nelson C."/>
            <person name="Grigoriev I."/>
            <person name="Davis J."/>
        </authorList>
    </citation>
    <scope>NUCLEOTIDE SEQUENCE</scope>
    <source>
        <strain evidence="1">G11</strain>
    </source>
</reference>
<proteinExistence type="predicted"/>